<proteinExistence type="predicted"/>
<accession>A0A966DUX8</accession>
<sequence>MKLRTGLILSALIAGLWSCNKDANAPADNTPSTSLNVVNTITTDTLNFYLNGTRQNSVSSIYTGGATGYLSVKSGSQSYQFKKYGRSEVLFTKTLVLDTIPVKSTIRTDTIKNATTGAVTTITKKLKGYSFFVTSEDVSKAFLLKDTLKLNSDSATVRFVHTADGVGAVDVNIGGASFTNVSYGNATQFKTALIGSNRVVTVSLTGSTVAKATQRFLLSSSTAYTFYIRGVPDGTGKSVFTVGAAQGN</sequence>
<name>A0A966DUX8_9SPHI</name>
<comment type="caution">
    <text evidence="2">The sequence shown here is derived from an EMBL/GenBank/DDBJ whole genome shotgun (WGS) entry which is preliminary data.</text>
</comment>
<evidence type="ECO:0008006" key="4">
    <source>
        <dbReference type="Google" id="ProtNLM"/>
    </source>
</evidence>
<evidence type="ECO:0000313" key="2">
    <source>
        <dbReference type="EMBL" id="NCD70897.1"/>
    </source>
</evidence>
<gene>
    <name evidence="2" type="ORF">GSY63_16145</name>
</gene>
<feature type="signal peptide" evidence="1">
    <location>
        <begin position="1"/>
        <end position="23"/>
    </location>
</feature>
<organism evidence="2 3">
    <name type="scientific">Mucilaginibacter agri</name>
    <dbReference type="NCBI Taxonomy" id="2695265"/>
    <lineage>
        <taxon>Bacteria</taxon>
        <taxon>Pseudomonadati</taxon>
        <taxon>Bacteroidota</taxon>
        <taxon>Sphingobacteriia</taxon>
        <taxon>Sphingobacteriales</taxon>
        <taxon>Sphingobacteriaceae</taxon>
        <taxon>Mucilaginibacter</taxon>
    </lineage>
</organism>
<reference evidence="2" key="2">
    <citation type="submission" date="2020-10" db="EMBL/GenBank/DDBJ databases">
        <title>Mucilaginibacter sp. nov., isolated from soil.</title>
        <authorList>
            <person name="Jeon C.O."/>
        </authorList>
    </citation>
    <scope>NUCLEOTIDE SEQUENCE</scope>
    <source>
        <strain evidence="2">R11</strain>
    </source>
</reference>
<reference evidence="2" key="1">
    <citation type="submission" date="2020-01" db="EMBL/GenBank/DDBJ databases">
        <authorList>
            <person name="Seo Y.L."/>
        </authorList>
    </citation>
    <scope>NUCLEOTIDE SEQUENCE</scope>
    <source>
        <strain evidence="2">R11</strain>
    </source>
</reference>
<keyword evidence="1" id="KW-0732">Signal</keyword>
<evidence type="ECO:0000313" key="3">
    <source>
        <dbReference type="Proteomes" id="UP000638732"/>
    </source>
</evidence>
<dbReference type="AlphaFoldDB" id="A0A966DUX8"/>
<evidence type="ECO:0000256" key="1">
    <source>
        <dbReference type="SAM" id="SignalP"/>
    </source>
</evidence>
<dbReference type="Proteomes" id="UP000638732">
    <property type="component" value="Unassembled WGS sequence"/>
</dbReference>
<protein>
    <recommendedName>
        <fullName evidence="4">DUF4397 domain-containing protein</fullName>
    </recommendedName>
</protein>
<dbReference type="RefSeq" id="WP_166586842.1">
    <property type="nucleotide sequence ID" value="NZ_WWEO01000043.1"/>
</dbReference>
<feature type="chain" id="PRO_5037976133" description="DUF4397 domain-containing protein" evidence="1">
    <location>
        <begin position="24"/>
        <end position="248"/>
    </location>
</feature>
<dbReference type="EMBL" id="WWEO01000043">
    <property type="protein sequence ID" value="NCD70897.1"/>
    <property type="molecule type" value="Genomic_DNA"/>
</dbReference>
<keyword evidence="3" id="KW-1185">Reference proteome</keyword>